<dbReference type="SUPFAM" id="SSF53850">
    <property type="entry name" value="Periplasmic binding protein-like II"/>
    <property type="match status" value="1"/>
</dbReference>
<evidence type="ECO:0000256" key="1">
    <source>
        <dbReference type="ARBA" id="ARBA00022729"/>
    </source>
</evidence>
<reference evidence="3 4" key="1">
    <citation type="submission" date="2019-10" db="EMBL/GenBank/DDBJ databases">
        <title>New species of Slilvanegrellaceae.</title>
        <authorList>
            <person name="Pitt A."/>
            <person name="Hahn M.W."/>
        </authorList>
    </citation>
    <scope>NUCLEOTIDE SEQUENCE [LARGE SCALE GENOMIC DNA]</scope>
    <source>
        <strain evidence="3 4">SP-Ram-0.45-NSY-1</strain>
    </source>
</reference>
<dbReference type="InterPro" id="IPR001638">
    <property type="entry name" value="Solute-binding_3/MltF_N"/>
</dbReference>
<accession>A0A6N6VQP4</accession>
<dbReference type="AlphaFoldDB" id="A0A6N6VQP4"/>
<organism evidence="3 4">
    <name type="scientific">Silvanigrella paludirubra</name>
    <dbReference type="NCBI Taxonomy" id="2499159"/>
    <lineage>
        <taxon>Bacteria</taxon>
        <taxon>Pseudomonadati</taxon>
        <taxon>Bdellovibrionota</taxon>
        <taxon>Oligoflexia</taxon>
        <taxon>Silvanigrellales</taxon>
        <taxon>Silvanigrellaceae</taxon>
        <taxon>Silvanigrella</taxon>
    </lineage>
</organism>
<dbReference type="OrthoDB" id="5296671at2"/>
<dbReference type="SMART" id="SM00062">
    <property type="entry name" value="PBPb"/>
    <property type="match status" value="1"/>
</dbReference>
<feature type="domain" description="Solute-binding protein family 3/N-terminal" evidence="2">
    <location>
        <begin position="28"/>
        <end position="255"/>
    </location>
</feature>
<evidence type="ECO:0000313" key="4">
    <source>
        <dbReference type="Proteomes" id="UP000437748"/>
    </source>
</evidence>
<sequence length="255" mass="29966">MSIFNKIYILFILLFININNSAYAIEDKLIVVTRLYPPYIYPEGDDVKGISAELVKYVFNKMNQKYQIIIQPWNRSHGEIESGKADIIFTVNRSPERDKIMTYNNEPLVHQNMSFYKKKTNDAIFNGDYKNLKNKTIGYVRAAYYGDTFMKGIKDNNIVTEESWDYEKCILKLQSDRYDVIVGSEKVVEYLMKNLNIDRKEYVKLQPKVETITSFLGFSKKKDYTKIKAKFDEILLKIKNSGEYEKIVKRSVNLE</sequence>
<dbReference type="PANTHER" id="PTHR35936">
    <property type="entry name" value="MEMBRANE-BOUND LYTIC MUREIN TRANSGLYCOSYLASE F"/>
    <property type="match status" value="1"/>
</dbReference>
<name>A0A6N6VQP4_9BACT</name>
<dbReference type="Gene3D" id="3.40.190.10">
    <property type="entry name" value="Periplasmic binding protein-like II"/>
    <property type="match status" value="2"/>
</dbReference>
<dbReference type="RefSeq" id="WP_153420727.1">
    <property type="nucleotide sequence ID" value="NZ_WFLM01000004.1"/>
</dbReference>
<evidence type="ECO:0000259" key="2">
    <source>
        <dbReference type="SMART" id="SM00062"/>
    </source>
</evidence>
<keyword evidence="4" id="KW-1185">Reference proteome</keyword>
<dbReference type="Proteomes" id="UP000437748">
    <property type="component" value="Unassembled WGS sequence"/>
</dbReference>
<dbReference type="PANTHER" id="PTHR35936:SF25">
    <property type="entry name" value="ABC TRANSPORTER SUBSTRATE-BINDING PROTEIN"/>
    <property type="match status" value="1"/>
</dbReference>
<keyword evidence="1" id="KW-0732">Signal</keyword>
<dbReference type="Pfam" id="PF00497">
    <property type="entry name" value="SBP_bac_3"/>
    <property type="match status" value="1"/>
</dbReference>
<gene>
    <name evidence="3" type="ORF">GCL60_10785</name>
</gene>
<evidence type="ECO:0000313" key="3">
    <source>
        <dbReference type="EMBL" id="KAB8037652.1"/>
    </source>
</evidence>
<comment type="caution">
    <text evidence="3">The sequence shown here is derived from an EMBL/GenBank/DDBJ whole genome shotgun (WGS) entry which is preliminary data.</text>
</comment>
<dbReference type="EMBL" id="WFLM01000004">
    <property type="protein sequence ID" value="KAB8037652.1"/>
    <property type="molecule type" value="Genomic_DNA"/>
</dbReference>
<protein>
    <submittedName>
        <fullName evidence="3">Transporter substrate-binding domain-containing protein</fullName>
    </submittedName>
</protein>
<proteinExistence type="predicted"/>